<sequence length="207" mass="23051">MVFDQEGSLGQPINILPDQPLTEKEKLSIRGELEAITLAESGQLEKALERLDEVIQENPLWASAFNNRAQIKRLLKRPFNDVYTDLTRSIELVLTSSDSEDPNAITERRSKVLAQAFTQRSALLSSTFLSPGSTPPTKQGFSELERLDPRLTSLIGLEEVANDDMIRGARYGNPLAKSMSLKMNPYSKMCDRIVKEAILGEIKSAQS</sequence>
<evidence type="ECO:0000313" key="2">
    <source>
        <dbReference type="Proteomes" id="UP000245626"/>
    </source>
</evidence>
<accession>A0ACD0P3B7</accession>
<organism evidence="1 2">
    <name type="scientific">Violaceomyces palustris</name>
    <dbReference type="NCBI Taxonomy" id="1673888"/>
    <lineage>
        <taxon>Eukaryota</taxon>
        <taxon>Fungi</taxon>
        <taxon>Dikarya</taxon>
        <taxon>Basidiomycota</taxon>
        <taxon>Ustilaginomycotina</taxon>
        <taxon>Ustilaginomycetes</taxon>
        <taxon>Violaceomycetales</taxon>
        <taxon>Violaceomycetaceae</taxon>
        <taxon>Violaceomyces</taxon>
    </lineage>
</organism>
<keyword evidence="2" id="KW-1185">Reference proteome</keyword>
<proteinExistence type="predicted"/>
<gene>
    <name evidence="1" type="ORF">IE53DRAFT_385015</name>
</gene>
<dbReference type="EMBL" id="KZ819771">
    <property type="protein sequence ID" value="PWN52536.1"/>
    <property type="molecule type" value="Genomic_DNA"/>
</dbReference>
<dbReference type="Proteomes" id="UP000245626">
    <property type="component" value="Unassembled WGS sequence"/>
</dbReference>
<protein>
    <submittedName>
        <fullName evidence="1">Uncharacterized protein</fullName>
    </submittedName>
</protein>
<reference evidence="1 2" key="1">
    <citation type="journal article" date="2018" name="Mol. Biol. Evol.">
        <title>Broad Genomic Sampling Reveals a Smut Pathogenic Ancestry of the Fungal Clade Ustilaginomycotina.</title>
        <authorList>
            <person name="Kijpornyongpan T."/>
            <person name="Mondo S.J."/>
            <person name="Barry K."/>
            <person name="Sandor L."/>
            <person name="Lee J."/>
            <person name="Lipzen A."/>
            <person name="Pangilinan J."/>
            <person name="LaButti K."/>
            <person name="Hainaut M."/>
            <person name="Henrissat B."/>
            <person name="Grigoriev I.V."/>
            <person name="Spatafora J.W."/>
            <person name="Aime M.C."/>
        </authorList>
    </citation>
    <scope>NUCLEOTIDE SEQUENCE [LARGE SCALE GENOMIC DNA]</scope>
    <source>
        <strain evidence="1 2">SA 807</strain>
    </source>
</reference>
<name>A0ACD0P3B7_9BASI</name>
<evidence type="ECO:0000313" key="1">
    <source>
        <dbReference type="EMBL" id="PWN52536.1"/>
    </source>
</evidence>